<dbReference type="AlphaFoldDB" id="A0A9J9UBT8"/>
<accession>A0A9J9UBT8</accession>
<dbReference type="InterPro" id="IPR016187">
    <property type="entry name" value="CTDL_fold"/>
</dbReference>
<dbReference type="RefSeq" id="WP_015914368.1">
    <property type="nucleotide sequence ID" value="NC_011992.1"/>
</dbReference>
<gene>
    <name evidence="2" type="ordered locus">Dtpsy_3107</name>
</gene>
<dbReference type="SUPFAM" id="SSF56436">
    <property type="entry name" value="C-type lectin-like"/>
    <property type="match status" value="1"/>
</dbReference>
<name>A0A9J9UBT8_ACIET</name>
<feature type="signal peptide" evidence="1">
    <location>
        <begin position="1"/>
        <end position="27"/>
    </location>
</feature>
<dbReference type="KEGG" id="dia:Dtpsy_3107"/>
<reference evidence="2 3" key="1">
    <citation type="journal article" date="2010" name="J. Bacteriol.">
        <title>Completed genome sequence of the anaerobic iron-oxidizing bacterium Acidovorax ebreus strain TPSY.</title>
        <authorList>
            <person name="Byrne-Bailey K.G."/>
            <person name="Weber K.A."/>
            <person name="Chair A.H."/>
            <person name="Bose S."/>
            <person name="Knox T."/>
            <person name="Spanbauer T.L."/>
            <person name="Chertkov O."/>
            <person name="Coates J.D."/>
        </authorList>
    </citation>
    <scope>NUCLEOTIDE SEQUENCE [LARGE SCALE GENOMIC DNA]</scope>
    <source>
        <strain evidence="2 3">TPSY</strain>
    </source>
</reference>
<dbReference type="EMBL" id="CP001392">
    <property type="protein sequence ID" value="ACM34540.1"/>
    <property type="molecule type" value="Genomic_DNA"/>
</dbReference>
<keyword evidence="3" id="KW-1185">Reference proteome</keyword>
<proteinExistence type="predicted"/>
<evidence type="ECO:0000256" key="1">
    <source>
        <dbReference type="SAM" id="SignalP"/>
    </source>
</evidence>
<sequence>MTLQRLWAGALRAAALVAALACAPAGAQDFRDPVDQPFTVWPNIPVIRASDLGDYGQDRQIIADLHADKTDPAKVAAALQAVDGLQAHHERAALAELGRSLNVQLIAELDRQARRINTRNPKLRFDFADITPEQLQRPSARDDLPSRVGRITLAAYITYTRLDGALVQATATLVKLRSGASQSFTATAPAPLLAEALARDLFDYFQGTRFTAHQNPLGSAQWLTAAPGHADRLVSRDAALRYCQSQNAALPTAAELETAEAAGFYGGGVALQPAGVYHVQAGLYDTALAHDGAGRARPNHLASVPNGYYYCIRHAAAPARAARTRK</sequence>
<protein>
    <submittedName>
        <fullName evidence="2">Uncharacterized protein</fullName>
    </submittedName>
</protein>
<organism evidence="2 3">
    <name type="scientific">Acidovorax ebreus (strain TPSY)</name>
    <name type="common">Diaphorobacter sp. (strain TPSY)</name>
    <dbReference type="NCBI Taxonomy" id="535289"/>
    <lineage>
        <taxon>Bacteria</taxon>
        <taxon>Pseudomonadati</taxon>
        <taxon>Pseudomonadota</taxon>
        <taxon>Betaproteobacteria</taxon>
        <taxon>Burkholderiales</taxon>
        <taxon>Comamonadaceae</taxon>
        <taxon>Diaphorobacter</taxon>
    </lineage>
</organism>
<dbReference type="Proteomes" id="UP000000450">
    <property type="component" value="Chromosome"/>
</dbReference>
<feature type="chain" id="PRO_5039903444" evidence="1">
    <location>
        <begin position="28"/>
        <end position="326"/>
    </location>
</feature>
<evidence type="ECO:0000313" key="2">
    <source>
        <dbReference type="EMBL" id="ACM34540.1"/>
    </source>
</evidence>
<keyword evidence="1" id="KW-0732">Signal</keyword>
<evidence type="ECO:0000313" key="3">
    <source>
        <dbReference type="Proteomes" id="UP000000450"/>
    </source>
</evidence>